<reference evidence="2" key="2">
    <citation type="submission" date="2021-04" db="EMBL/GenBank/DDBJ databases">
        <authorList>
            <person name="Podell S."/>
        </authorList>
    </citation>
    <scope>NUCLEOTIDE SEQUENCE</scope>
    <source>
        <strain evidence="2">Hildebrandi</strain>
    </source>
</reference>
<feature type="signal peptide" evidence="1">
    <location>
        <begin position="1"/>
        <end position="22"/>
    </location>
</feature>
<dbReference type="AlphaFoldDB" id="A0A9K3LBM7"/>
<gene>
    <name evidence="2" type="ORF">IV203_015888</name>
</gene>
<keyword evidence="1" id="KW-0732">Signal</keyword>
<proteinExistence type="predicted"/>
<accession>A0A9K3LBM7</accession>
<keyword evidence="3" id="KW-1185">Reference proteome</keyword>
<feature type="chain" id="PRO_5039936024" evidence="1">
    <location>
        <begin position="23"/>
        <end position="163"/>
    </location>
</feature>
<dbReference type="Proteomes" id="UP000693970">
    <property type="component" value="Unassembled WGS sequence"/>
</dbReference>
<evidence type="ECO:0000256" key="1">
    <source>
        <dbReference type="SAM" id="SignalP"/>
    </source>
</evidence>
<organism evidence="2 3">
    <name type="scientific">Nitzschia inconspicua</name>
    <dbReference type="NCBI Taxonomy" id="303405"/>
    <lineage>
        <taxon>Eukaryota</taxon>
        <taxon>Sar</taxon>
        <taxon>Stramenopiles</taxon>
        <taxon>Ochrophyta</taxon>
        <taxon>Bacillariophyta</taxon>
        <taxon>Bacillariophyceae</taxon>
        <taxon>Bacillariophycidae</taxon>
        <taxon>Bacillariales</taxon>
        <taxon>Bacillariaceae</taxon>
        <taxon>Nitzschia</taxon>
    </lineage>
</organism>
<evidence type="ECO:0000313" key="2">
    <source>
        <dbReference type="EMBL" id="KAG7359299.1"/>
    </source>
</evidence>
<reference evidence="2" key="1">
    <citation type="journal article" date="2021" name="Sci. Rep.">
        <title>Diploid genomic architecture of Nitzschia inconspicua, an elite biomass production diatom.</title>
        <authorList>
            <person name="Oliver A."/>
            <person name="Podell S."/>
            <person name="Pinowska A."/>
            <person name="Traller J.C."/>
            <person name="Smith S.R."/>
            <person name="McClure R."/>
            <person name="Beliaev A."/>
            <person name="Bohutskyi P."/>
            <person name="Hill E.A."/>
            <person name="Rabines A."/>
            <person name="Zheng H."/>
            <person name="Allen L.Z."/>
            <person name="Kuo A."/>
            <person name="Grigoriev I.V."/>
            <person name="Allen A.E."/>
            <person name="Hazlebeck D."/>
            <person name="Allen E.E."/>
        </authorList>
    </citation>
    <scope>NUCLEOTIDE SEQUENCE</scope>
    <source>
        <strain evidence="2">Hildebrandi</strain>
    </source>
</reference>
<evidence type="ECO:0000313" key="3">
    <source>
        <dbReference type="Proteomes" id="UP000693970"/>
    </source>
</evidence>
<name>A0A9K3LBM7_9STRA</name>
<dbReference type="EMBL" id="JAGRRH010000014">
    <property type="protein sequence ID" value="KAG7359299.1"/>
    <property type="molecule type" value="Genomic_DNA"/>
</dbReference>
<protein>
    <submittedName>
        <fullName evidence="2">Uncharacterized protein</fullName>
    </submittedName>
</protein>
<comment type="caution">
    <text evidence="2">The sequence shown here is derived from an EMBL/GenBank/DDBJ whole genome shotgun (WGS) entry which is preliminary data.</text>
</comment>
<sequence>MKFATNVLSVASLLLVTPFAVAKREDVEGTASIKSGDCELECDWVAKLDRRHLRVTQGADIATVTFERQHRTLGVKLADIECTATVGEEEFSKIIEFPSGWTEVTKEADGADDYYGFSISFTIEDLSGVSVAEGELEIEIEVADVDDEDVLNYDDQDIAVSCL</sequence>